<proteinExistence type="predicted"/>
<dbReference type="PANTHER" id="PTHR19288">
    <property type="entry name" value="4-NITROPHENYLPHOSPHATASE-RELATED"/>
    <property type="match status" value="1"/>
</dbReference>
<dbReference type="AlphaFoldDB" id="A0A3G9G7H0"/>
<dbReference type="InterPro" id="IPR023214">
    <property type="entry name" value="HAD_sf"/>
</dbReference>
<dbReference type="NCBIfam" id="TIGR01459">
    <property type="entry name" value="HAD-SF-IIA-hyp4"/>
    <property type="match status" value="1"/>
</dbReference>
<dbReference type="InterPro" id="IPR006357">
    <property type="entry name" value="HAD-SF_hydro_IIA"/>
</dbReference>
<dbReference type="SUPFAM" id="SSF56784">
    <property type="entry name" value="HAD-like"/>
    <property type="match status" value="1"/>
</dbReference>
<organism evidence="1 2">
    <name type="scientific">Asticcacaulis excentricus</name>
    <dbReference type="NCBI Taxonomy" id="78587"/>
    <lineage>
        <taxon>Bacteria</taxon>
        <taxon>Pseudomonadati</taxon>
        <taxon>Pseudomonadota</taxon>
        <taxon>Alphaproteobacteria</taxon>
        <taxon>Caulobacterales</taxon>
        <taxon>Caulobacteraceae</taxon>
        <taxon>Asticcacaulis</taxon>
    </lineage>
</organism>
<dbReference type="CDD" id="cd07525">
    <property type="entry name" value="HAD_like"/>
    <property type="match status" value="1"/>
</dbReference>
<dbReference type="Pfam" id="PF13344">
    <property type="entry name" value="Hydrolase_6"/>
    <property type="match status" value="1"/>
</dbReference>
<accession>A0A3G9G7H0</accession>
<dbReference type="Pfam" id="PF13242">
    <property type="entry name" value="Hydrolase_like"/>
    <property type="match status" value="1"/>
</dbReference>
<sequence length="300" mass="32231">MKAVLNERPAMTAPHLLTHLSDIAAEYDAVFCDIWGVIHNGKRHFPEAYDALRRFKAERGPVVLISNSPRPQAGLKAQLADLGVHDDAFSAIVSSGDATRTFLKDYATKGSAWVIGPERDAPLYEGLGVDLSGTPETAAFISCTGLFDDENDTLEQYHPDLKAAARRGIPMICANPDRIVQRGDQIIYCAGTLADIYMAFGGEVIMAGKPYAPIYDLCYQALNAVAGREVDRSRILAIGDGLPTDVLGANGQGLDLIFIAAGIHALEATNAEGQLDAQLLVKVLESEKASARYVSTALAW</sequence>
<dbReference type="PANTHER" id="PTHR19288:SF90">
    <property type="entry name" value="OS08G0542600 PROTEIN"/>
    <property type="match status" value="1"/>
</dbReference>
<reference evidence="2" key="2">
    <citation type="journal article" date="2017" name="Plant Physiol. Biochem.">
        <title>Differential oxidative and antioxidative response of duckweed Lemna minor toward plant growth promoting/inhibiting bacteria.</title>
        <authorList>
            <person name="Ishizawa H."/>
            <person name="Kuroda M."/>
            <person name="Morikawa M."/>
            <person name="Ike M."/>
        </authorList>
    </citation>
    <scope>NUCLEOTIDE SEQUENCE [LARGE SCALE GENOMIC DNA]</scope>
    <source>
        <strain evidence="2">M6</strain>
    </source>
</reference>
<dbReference type="EMBL" id="AP018828">
    <property type="protein sequence ID" value="BBF81831.1"/>
    <property type="molecule type" value="Genomic_DNA"/>
</dbReference>
<name>A0A3G9G7H0_9CAUL</name>
<dbReference type="NCBIfam" id="TIGR01460">
    <property type="entry name" value="HAD-SF-IIA"/>
    <property type="match status" value="1"/>
</dbReference>
<dbReference type="GO" id="GO:0016791">
    <property type="term" value="F:phosphatase activity"/>
    <property type="evidence" value="ECO:0007669"/>
    <property type="project" value="TreeGrafter"/>
</dbReference>
<protein>
    <submittedName>
        <fullName evidence="1">HAD superfamily protein</fullName>
    </submittedName>
</protein>
<dbReference type="Gene3D" id="3.40.50.1000">
    <property type="entry name" value="HAD superfamily/HAD-like"/>
    <property type="match status" value="2"/>
</dbReference>
<dbReference type="InterPro" id="IPR006356">
    <property type="entry name" value="HAD-SF_hydro_IIA_hyp3"/>
</dbReference>
<gene>
    <name evidence="1" type="ORF">EM6_2439</name>
</gene>
<dbReference type="InterPro" id="IPR036412">
    <property type="entry name" value="HAD-like_sf"/>
</dbReference>
<evidence type="ECO:0000313" key="2">
    <source>
        <dbReference type="Proteomes" id="UP000278756"/>
    </source>
</evidence>
<dbReference type="Proteomes" id="UP000278756">
    <property type="component" value="Chromosome 2"/>
</dbReference>
<evidence type="ECO:0000313" key="1">
    <source>
        <dbReference type="EMBL" id="BBF81831.1"/>
    </source>
</evidence>
<reference evidence="2" key="1">
    <citation type="journal article" date="2017" name="Biotechnol. Biofuels">
        <title>Evaluation of environmental bacterial communities as a factor affecting the growth of duckweed Lemna minor.</title>
        <authorList>
            <person name="Ishizawa H."/>
            <person name="Kuroda M."/>
            <person name="Morikawa M."/>
            <person name="Ike M."/>
        </authorList>
    </citation>
    <scope>NUCLEOTIDE SEQUENCE [LARGE SCALE GENOMIC DNA]</scope>
    <source>
        <strain evidence="2">M6</strain>
    </source>
</reference>
<dbReference type="GO" id="GO:0005737">
    <property type="term" value="C:cytoplasm"/>
    <property type="evidence" value="ECO:0007669"/>
    <property type="project" value="TreeGrafter"/>
</dbReference>